<evidence type="ECO:0000256" key="4">
    <source>
        <dbReference type="ARBA" id="ARBA00023125"/>
    </source>
</evidence>
<evidence type="ECO:0000313" key="8">
    <source>
        <dbReference type="EMBL" id="MCP2009057.1"/>
    </source>
</evidence>
<dbReference type="InterPro" id="IPR001959">
    <property type="entry name" value="Transposase"/>
</dbReference>
<organism evidence="8 9">
    <name type="scientific">Duganella violaceipulchra</name>
    <dbReference type="NCBI Taxonomy" id="2849652"/>
    <lineage>
        <taxon>Bacteria</taxon>
        <taxon>Pseudomonadati</taxon>
        <taxon>Pseudomonadota</taxon>
        <taxon>Betaproteobacteria</taxon>
        <taxon>Burkholderiales</taxon>
        <taxon>Oxalobacteraceae</taxon>
        <taxon>Telluria group</taxon>
        <taxon>Duganella</taxon>
    </lineage>
</organism>
<evidence type="ECO:0000256" key="2">
    <source>
        <dbReference type="ARBA" id="ARBA00011044"/>
    </source>
</evidence>
<name>A0ABT1GJB7_9BURK</name>
<dbReference type="PANTHER" id="PTHR30405">
    <property type="entry name" value="TRANSPOSASE"/>
    <property type="match status" value="1"/>
</dbReference>
<gene>
    <name evidence="8" type="ORF">L1274_002770</name>
</gene>
<evidence type="ECO:0000259" key="6">
    <source>
        <dbReference type="Pfam" id="PF01385"/>
    </source>
</evidence>
<feature type="domain" description="Probable transposase IS891/IS1136/IS1341" evidence="6">
    <location>
        <begin position="197"/>
        <end position="290"/>
    </location>
</feature>
<feature type="domain" description="Cas12f1-like TNB" evidence="7">
    <location>
        <begin position="302"/>
        <end position="373"/>
    </location>
</feature>
<comment type="caution">
    <text evidence="8">The sequence shown here is derived from an EMBL/GenBank/DDBJ whole genome shotgun (WGS) entry which is preliminary data.</text>
</comment>
<protein>
    <submittedName>
        <fullName evidence="8">IS605 OrfB family transposase</fullName>
    </submittedName>
</protein>
<reference evidence="8" key="1">
    <citation type="submission" date="2022-03" db="EMBL/GenBank/DDBJ databases">
        <title>Genome Encyclopedia of Bacteria and Archaea VI: Functional Genomics of Type Strains.</title>
        <authorList>
            <person name="Whitman W."/>
        </authorList>
    </citation>
    <scope>NUCLEOTIDE SEQUENCE</scope>
    <source>
        <strain evidence="8">HSC-15S17</strain>
    </source>
</reference>
<evidence type="ECO:0000259" key="7">
    <source>
        <dbReference type="Pfam" id="PF07282"/>
    </source>
</evidence>
<dbReference type="Pfam" id="PF07282">
    <property type="entry name" value="Cas12f1-like_TNB"/>
    <property type="match status" value="1"/>
</dbReference>
<keyword evidence="9" id="KW-1185">Reference proteome</keyword>
<dbReference type="Pfam" id="PF01385">
    <property type="entry name" value="OrfB_IS605"/>
    <property type="match status" value="1"/>
</dbReference>
<evidence type="ECO:0000313" key="9">
    <source>
        <dbReference type="Proteomes" id="UP001162889"/>
    </source>
</evidence>
<dbReference type="InterPro" id="IPR051399">
    <property type="entry name" value="RNA-guided_DNA_endo/Transpos"/>
</dbReference>
<dbReference type="PANTHER" id="PTHR30405:SF25">
    <property type="entry name" value="RNA-GUIDED DNA ENDONUCLEASE INSQ-RELATED"/>
    <property type="match status" value="1"/>
</dbReference>
<comment type="similarity">
    <text evidence="1">In the C-terminal section; belongs to the transposase 35 family.</text>
</comment>
<dbReference type="NCBIfam" id="NF040570">
    <property type="entry name" value="guided_TnpB"/>
    <property type="match status" value="1"/>
</dbReference>
<proteinExistence type="inferred from homology"/>
<comment type="similarity">
    <text evidence="2">In the N-terminal section; belongs to the transposase 2 family.</text>
</comment>
<keyword evidence="5" id="KW-0233">DNA recombination</keyword>
<evidence type="ECO:0000256" key="5">
    <source>
        <dbReference type="ARBA" id="ARBA00023172"/>
    </source>
</evidence>
<dbReference type="EMBL" id="JALJZU010000005">
    <property type="protein sequence ID" value="MCP2009057.1"/>
    <property type="molecule type" value="Genomic_DNA"/>
</dbReference>
<accession>A0ABT1GJB7</accession>
<sequence length="388" mass="43635">MKGVNCELHSNSGTIKSHADAAELRLIKTGTSSNSVGQTNMKLVYRYRVKSQTGLLNQQSRTVNFVWNYCNERQKDALRFNRRWHTGFDLIKLTTGCSKELGLHSGTVNDVCQQYAKSRAQSHRPYLRYRGRKSLGWVPLKGRELKREGNAFRFAGNTFRVFYSRPLPEGKILDGTNFSRDRRGNWFLNITLEVVEPPARVPVCAIGIDFGLKDFATLSNGDKIASPQIYREAEATLAMAQRACKRRRVKAIHAKIANRRHDFLHKLSIRLVRDFDYIVVGNIHAAALAKTSMAKSVLDAGWSSLRNQLAYKAVKHGAWFEEVDERFTTQICSNCGAMPDSRPKGIADLGVRAWRCSDCGAEHDRDLNAALNILRRGRATLAAGIPVP</sequence>
<dbReference type="NCBIfam" id="TIGR01766">
    <property type="entry name" value="IS200/IS605 family accessory protein TnpB-like domain"/>
    <property type="match status" value="1"/>
</dbReference>
<evidence type="ECO:0000256" key="3">
    <source>
        <dbReference type="ARBA" id="ARBA00022578"/>
    </source>
</evidence>
<evidence type="ECO:0000256" key="1">
    <source>
        <dbReference type="ARBA" id="ARBA00008761"/>
    </source>
</evidence>
<dbReference type="InterPro" id="IPR010095">
    <property type="entry name" value="Cas12f1-like_TNB"/>
</dbReference>
<dbReference type="Proteomes" id="UP001162889">
    <property type="component" value="Unassembled WGS sequence"/>
</dbReference>
<keyword evidence="3" id="KW-0815">Transposition</keyword>
<keyword evidence="4" id="KW-0238">DNA-binding</keyword>